<dbReference type="PRINTS" id="PR00081">
    <property type="entry name" value="GDHRDH"/>
</dbReference>
<dbReference type="GeneID" id="27693850"/>
<dbReference type="GO" id="GO:0048038">
    <property type="term" value="F:quinone binding"/>
    <property type="evidence" value="ECO:0007669"/>
    <property type="project" value="TreeGrafter"/>
</dbReference>
<dbReference type="PANTHER" id="PTHR42760">
    <property type="entry name" value="SHORT-CHAIN DEHYDROGENASES/REDUCTASES FAMILY MEMBER"/>
    <property type="match status" value="1"/>
</dbReference>
<dbReference type="GO" id="GO:0006633">
    <property type="term" value="P:fatty acid biosynthetic process"/>
    <property type="evidence" value="ECO:0007669"/>
    <property type="project" value="TreeGrafter"/>
</dbReference>
<comment type="similarity">
    <text evidence="1">Belongs to the short-chain dehydrogenases/reductases (SDR) family.</text>
</comment>
<reference evidence="2" key="1">
    <citation type="submission" date="2015-01" db="EMBL/GenBank/DDBJ databases">
        <title>The Genome Sequence of Cladophialophora bantiana CBS 173.52.</title>
        <authorList>
            <consortium name="The Broad Institute Genomics Platform"/>
            <person name="Cuomo C."/>
            <person name="de Hoog S."/>
            <person name="Gorbushina A."/>
            <person name="Stielow B."/>
            <person name="Teixiera M."/>
            <person name="Abouelleil A."/>
            <person name="Chapman S.B."/>
            <person name="Priest M."/>
            <person name="Young S.K."/>
            <person name="Wortman J."/>
            <person name="Nusbaum C."/>
            <person name="Birren B."/>
        </authorList>
    </citation>
    <scope>NUCLEOTIDE SEQUENCE [LARGE SCALE GENOMIC DNA]</scope>
    <source>
        <strain evidence="2">CBS 173.52</strain>
    </source>
</reference>
<proteinExistence type="inferred from homology"/>
<dbReference type="OrthoDB" id="1669814at2759"/>
<organism evidence="2 3">
    <name type="scientific">Cladophialophora bantiana (strain ATCC 10958 / CBS 173.52 / CDC B-1940 / NIH 8579)</name>
    <name type="common">Xylohypha bantiana</name>
    <dbReference type="NCBI Taxonomy" id="1442370"/>
    <lineage>
        <taxon>Eukaryota</taxon>
        <taxon>Fungi</taxon>
        <taxon>Dikarya</taxon>
        <taxon>Ascomycota</taxon>
        <taxon>Pezizomycotina</taxon>
        <taxon>Eurotiomycetes</taxon>
        <taxon>Chaetothyriomycetidae</taxon>
        <taxon>Chaetothyriales</taxon>
        <taxon>Herpotrichiellaceae</taxon>
        <taxon>Cladophialophora</taxon>
    </lineage>
</organism>
<dbReference type="Gene3D" id="3.40.50.720">
    <property type="entry name" value="NAD(P)-binding Rossmann-like Domain"/>
    <property type="match status" value="1"/>
</dbReference>
<accession>A0A0D2IR86</accession>
<evidence type="ECO:0000313" key="2">
    <source>
        <dbReference type="EMBL" id="KIW99259.1"/>
    </source>
</evidence>
<dbReference type="VEuPathDB" id="FungiDB:Z519_00922"/>
<dbReference type="Proteomes" id="UP000053789">
    <property type="component" value="Unassembled WGS sequence"/>
</dbReference>
<protein>
    <submittedName>
        <fullName evidence="2">Uncharacterized protein</fullName>
    </submittedName>
</protein>
<dbReference type="AlphaFoldDB" id="A0A0D2IR86"/>
<dbReference type="PANTHER" id="PTHR42760:SF45">
    <property type="entry name" value="SHORT CHAIN DEHYDROGENASE_REDUCTASE FAMILY PROTEIN, PUTATIVE (AFU_ORTHOLOGUE AFUA_3G09150)-RELATED"/>
    <property type="match status" value="1"/>
</dbReference>
<gene>
    <name evidence="2" type="ORF">Z519_00922</name>
</gene>
<name>A0A0D2IR86_CLAB1</name>
<evidence type="ECO:0000313" key="3">
    <source>
        <dbReference type="Proteomes" id="UP000053789"/>
    </source>
</evidence>
<dbReference type="GO" id="GO:0016616">
    <property type="term" value="F:oxidoreductase activity, acting on the CH-OH group of donors, NAD or NADP as acceptor"/>
    <property type="evidence" value="ECO:0007669"/>
    <property type="project" value="TreeGrafter"/>
</dbReference>
<dbReference type="HOGENOM" id="CLU_1294254_0_0_1"/>
<dbReference type="CDD" id="cd05233">
    <property type="entry name" value="SDR_c"/>
    <property type="match status" value="1"/>
</dbReference>
<dbReference type="Pfam" id="PF13561">
    <property type="entry name" value="adh_short_C2"/>
    <property type="match status" value="1"/>
</dbReference>
<dbReference type="InterPro" id="IPR036291">
    <property type="entry name" value="NAD(P)-bd_dom_sf"/>
</dbReference>
<dbReference type="EMBL" id="KN846980">
    <property type="protein sequence ID" value="KIW99259.1"/>
    <property type="molecule type" value="Genomic_DNA"/>
</dbReference>
<sequence>MAFVEGKVVSKNHPGSAPRAIRKLTASIIQVALTSGASGIGLEIAKLLAEWGGAWAILSIAAVNQQGLDDALKVFKEDKHIATVVDVRDGTQVKNWIEKTVQQFGRLDSGINLAGVARMQAPIIEGTDDDWDFRMGVNGKGVFHCMREQLKHMKSGGSIVSLSTAPFLPRKKKICFDQYVISKVLAGSKLLSGQCCKHPGYGRLREHIDLRRQ</sequence>
<keyword evidence="3" id="KW-1185">Reference proteome</keyword>
<dbReference type="RefSeq" id="XP_016625928.1">
    <property type="nucleotide sequence ID" value="XM_016758679.1"/>
</dbReference>
<dbReference type="SUPFAM" id="SSF51735">
    <property type="entry name" value="NAD(P)-binding Rossmann-fold domains"/>
    <property type="match status" value="1"/>
</dbReference>
<dbReference type="InterPro" id="IPR002347">
    <property type="entry name" value="SDR_fam"/>
</dbReference>
<evidence type="ECO:0000256" key="1">
    <source>
        <dbReference type="ARBA" id="ARBA00006484"/>
    </source>
</evidence>